<evidence type="ECO:0000313" key="3">
    <source>
        <dbReference type="Proteomes" id="UP000677305"/>
    </source>
</evidence>
<protein>
    <submittedName>
        <fullName evidence="2">Uncharacterized protein</fullName>
    </submittedName>
</protein>
<feature type="transmembrane region" description="Helical" evidence="1">
    <location>
        <begin position="6"/>
        <end position="28"/>
    </location>
</feature>
<dbReference type="RefSeq" id="WP_212690969.1">
    <property type="nucleotide sequence ID" value="NZ_CP058561.1"/>
</dbReference>
<dbReference type="AlphaFoldDB" id="A0A8J8MDB8"/>
<evidence type="ECO:0000256" key="1">
    <source>
        <dbReference type="SAM" id="Phobius"/>
    </source>
</evidence>
<dbReference type="KEGG" id="vgu:HYG85_18810"/>
<keyword evidence="1" id="KW-0812">Transmembrane</keyword>
<keyword evidence="3" id="KW-1185">Reference proteome</keyword>
<dbReference type="Proteomes" id="UP000677305">
    <property type="component" value="Chromosome"/>
</dbReference>
<evidence type="ECO:0000313" key="2">
    <source>
        <dbReference type="EMBL" id="QUH30856.1"/>
    </source>
</evidence>
<gene>
    <name evidence="2" type="ORF">HYG85_18810</name>
</gene>
<proteinExistence type="predicted"/>
<keyword evidence="1" id="KW-0472">Membrane</keyword>
<sequence length="142" mass="16427">MDNKKMIIAVKVLFVLCFILTCLFLIGLNMLKIQERYIVNGKFFGSGEDTYFMTNILNDNSLGEVNEILSFLTYDFYLDSEYEGIIIEKSECELGLEEGDVIRYKIQFQPNVNTFDPDKLYEFQVSKDEKSLLSILLEKSGL</sequence>
<dbReference type="EMBL" id="CP058561">
    <property type="protein sequence ID" value="QUH30856.1"/>
    <property type="molecule type" value="Genomic_DNA"/>
</dbReference>
<reference evidence="2 3" key="1">
    <citation type="submission" date="2020-07" db="EMBL/GenBank/DDBJ databases">
        <title>Vallitalea guaymasensis genome.</title>
        <authorList>
            <person name="Postec A."/>
        </authorList>
    </citation>
    <scope>NUCLEOTIDE SEQUENCE [LARGE SCALE GENOMIC DNA]</scope>
    <source>
        <strain evidence="2 3">Ra1766G1</strain>
    </source>
</reference>
<organism evidence="2 3">
    <name type="scientific">Vallitalea guaymasensis</name>
    <dbReference type="NCBI Taxonomy" id="1185412"/>
    <lineage>
        <taxon>Bacteria</taxon>
        <taxon>Bacillati</taxon>
        <taxon>Bacillota</taxon>
        <taxon>Clostridia</taxon>
        <taxon>Lachnospirales</taxon>
        <taxon>Vallitaleaceae</taxon>
        <taxon>Vallitalea</taxon>
    </lineage>
</organism>
<accession>A0A8J8MDB8</accession>
<keyword evidence="1" id="KW-1133">Transmembrane helix</keyword>
<name>A0A8J8MDB8_9FIRM</name>